<accession>A0ACC0WGY7</accession>
<keyword evidence="2" id="KW-1185">Reference proteome</keyword>
<evidence type="ECO:0000313" key="2">
    <source>
        <dbReference type="Proteomes" id="UP001163321"/>
    </source>
</evidence>
<reference evidence="1 2" key="1">
    <citation type="journal article" date="2022" name="bioRxiv">
        <title>The genome of the oomycete Peronosclerospora sorghi, a cosmopolitan pathogen of maize and sorghum, is inflated with dispersed pseudogenes.</title>
        <authorList>
            <person name="Fletcher K."/>
            <person name="Martin F."/>
            <person name="Isakeit T."/>
            <person name="Cavanaugh K."/>
            <person name="Magill C."/>
            <person name="Michelmore R."/>
        </authorList>
    </citation>
    <scope>NUCLEOTIDE SEQUENCE [LARGE SCALE GENOMIC DNA]</scope>
    <source>
        <strain evidence="1">P6</strain>
    </source>
</reference>
<dbReference type="EMBL" id="CM047592">
    <property type="protein sequence ID" value="KAI9917652.1"/>
    <property type="molecule type" value="Genomic_DNA"/>
</dbReference>
<proteinExistence type="predicted"/>
<name>A0ACC0WGY7_9STRA</name>
<dbReference type="Proteomes" id="UP001163321">
    <property type="component" value="Chromosome 13"/>
</dbReference>
<comment type="caution">
    <text evidence="1">The sequence shown here is derived from an EMBL/GenBank/DDBJ whole genome shotgun (WGS) entry which is preliminary data.</text>
</comment>
<sequence length="160" mass="18094">MKTITDILEYLNALILGAEITDKNCKRVPLDYYCSCFKDTFRQHLRNYGATTLKQIAADVANAGVELTCPICTDTHHLAAVELEVHAFLPVLLPSIYSHQIQVDRSAIKNPEALVSRNHSLFLHPRLLHPFFHKDHLFALTMSVSIVIHDQFGRFVNNVG</sequence>
<evidence type="ECO:0000313" key="1">
    <source>
        <dbReference type="EMBL" id="KAI9917652.1"/>
    </source>
</evidence>
<gene>
    <name evidence="1" type="ORF">PsorP6_012786</name>
</gene>
<organism evidence="1 2">
    <name type="scientific">Peronosclerospora sorghi</name>
    <dbReference type="NCBI Taxonomy" id="230839"/>
    <lineage>
        <taxon>Eukaryota</taxon>
        <taxon>Sar</taxon>
        <taxon>Stramenopiles</taxon>
        <taxon>Oomycota</taxon>
        <taxon>Peronosporomycetes</taxon>
        <taxon>Peronosporales</taxon>
        <taxon>Peronosporaceae</taxon>
        <taxon>Peronosclerospora</taxon>
    </lineage>
</organism>
<protein>
    <submittedName>
        <fullName evidence="1">Uncharacterized protein</fullName>
    </submittedName>
</protein>